<evidence type="ECO:0000256" key="6">
    <source>
        <dbReference type="ARBA" id="ARBA00022723"/>
    </source>
</evidence>
<keyword evidence="8" id="KW-0378">Hydrolase</keyword>
<keyword evidence="10" id="KW-0411">Iron-sulfur</keyword>
<dbReference type="KEGG" id="bhc:JFL75_11010"/>
<keyword evidence="7" id="KW-0227">DNA damage</keyword>
<sequence length="246" mass="26525">MTAEEKQSLAAFLDLAGDYLRDGYRRDHGPYEFTDGDAGGLREPAAPVAAGDSLERVAAEITACQGCGLSQERTNAVPGEGPEKPLVMVIGEGPGADEDATGRPFVGKAGQLLDRMLASIGLFRDKNCFIANVVKCRPPNNRDPLPDESAACAGFLARQIALLNPRVIFSIGRVPTQTLLATSEGIGRLRGRFTEYRGIPLLPSYHPSALLRDESLKRPAWEDLKTLRTKLCELDETYARESGGAP</sequence>
<name>A0A7T8B9S3_9SPIR</name>
<evidence type="ECO:0000313" key="13">
    <source>
        <dbReference type="EMBL" id="QQO07488.1"/>
    </source>
</evidence>
<dbReference type="GO" id="GO:0046872">
    <property type="term" value="F:metal ion binding"/>
    <property type="evidence" value="ECO:0007669"/>
    <property type="project" value="UniProtKB-KW"/>
</dbReference>
<evidence type="ECO:0000256" key="10">
    <source>
        <dbReference type="ARBA" id="ARBA00023014"/>
    </source>
</evidence>
<dbReference type="GO" id="GO:0006281">
    <property type="term" value="P:DNA repair"/>
    <property type="evidence" value="ECO:0007669"/>
    <property type="project" value="UniProtKB-KW"/>
</dbReference>
<dbReference type="Pfam" id="PF03167">
    <property type="entry name" value="UDG"/>
    <property type="match status" value="1"/>
</dbReference>
<dbReference type="Gene3D" id="3.40.470.10">
    <property type="entry name" value="Uracil-DNA glycosylase-like domain"/>
    <property type="match status" value="1"/>
</dbReference>
<evidence type="ECO:0000256" key="9">
    <source>
        <dbReference type="ARBA" id="ARBA00023004"/>
    </source>
</evidence>
<dbReference type="InterPro" id="IPR005273">
    <property type="entry name" value="Ura-DNA_glyco_family4"/>
</dbReference>
<keyword evidence="9" id="KW-0408">Iron</keyword>
<dbReference type="PANTHER" id="PTHR33693:SF1">
    <property type="entry name" value="TYPE-4 URACIL-DNA GLYCOSYLASE"/>
    <property type="match status" value="1"/>
</dbReference>
<keyword evidence="6" id="KW-0479">Metal-binding</keyword>
<dbReference type="AlphaFoldDB" id="A0A7T8B9S3"/>
<comment type="similarity">
    <text evidence="2">Belongs to the uracil-DNA glycosylase (UDG) superfamily. Type 4 (UDGa) family.</text>
</comment>
<evidence type="ECO:0000256" key="2">
    <source>
        <dbReference type="ARBA" id="ARBA00006521"/>
    </source>
</evidence>
<evidence type="ECO:0000256" key="5">
    <source>
        <dbReference type="ARBA" id="ARBA00022485"/>
    </source>
</evidence>
<evidence type="ECO:0000256" key="7">
    <source>
        <dbReference type="ARBA" id="ARBA00022763"/>
    </source>
</evidence>
<evidence type="ECO:0000256" key="3">
    <source>
        <dbReference type="ARBA" id="ARBA00012030"/>
    </source>
</evidence>
<evidence type="ECO:0000256" key="4">
    <source>
        <dbReference type="ARBA" id="ARBA00019403"/>
    </source>
</evidence>
<dbReference type="GO" id="GO:0004844">
    <property type="term" value="F:uracil DNA N-glycosylase activity"/>
    <property type="evidence" value="ECO:0007669"/>
    <property type="project" value="UniProtKB-EC"/>
</dbReference>
<evidence type="ECO:0000259" key="12">
    <source>
        <dbReference type="SMART" id="SM00986"/>
    </source>
</evidence>
<keyword evidence="11" id="KW-0234">DNA repair</keyword>
<organism evidence="13 14">
    <name type="scientific">Breznakiella homolactica</name>
    <dbReference type="NCBI Taxonomy" id="2798577"/>
    <lineage>
        <taxon>Bacteria</taxon>
        <taxon>Pseudomonadati</taxon>
        <taxon>Spirochaetota</taxon>
        <taxon>Spirochaetia</taxon>
        <taxon>Spirochaetales</taxon>
        <taxon>Breznakiellaceae</taxon>
        <taxon>Breznakiella</taxon>
    </lineage>
</organism>
<dbReference type="EC" id="3.2.2.27" evidence="3"/>
<gene>
    <name evidence="13" type="ORF">JFL75_11010</name>
</gene>
<dbReference type="NCBIfam" id="TIGR00758">
    <property type="entry name" value="UDG_fam4"/>
    <property type="match status" value="1"/>
</dbReference>
<dbReference type="InterPro" id="IPR005122">
    <property type="entry name" value="Uracil-DNA_glycosylase-like"/>
</dbReference>
<dbReference type="InterPro" id="IPR036895">
    <property type="entry name" value="Uracil-DNA_glycosylase-like_sf"/>
</dbReference>
<accession>A0A7T8B9S3</accession>
<protein>
    <recommendedName>
        <fullName evidence="4">Type-4 uracil-DNA glycosylase</fullName>
        <ecNumber evidence="3">3.2.2.27</ecNumber>
    </recommendedName>
</protein>
<evidence type="ECO:0000256" key="1">
    <source>
        <dbReference type="ARBA" id="ARBA00001400"/>
    </source>
</evidence>
<reference evidence="13" key="1">
    <citation type="submission" date="2021-01" db="EMBL/GenBank/DDBJ databases">
        <title>Description of Breznakiella homolactica.</title>
        <authorList>
            <person name="Song Y."/>
            <person name="Brune A."/>
        </authorList>
    </citation>
    <scope>NUCLEOTIDE SEQUENCE</scope>
    <source>
        <strain evidence="13">RmG30</strain>
    </source>
</reference>
<feature type="domain" description="Uracil-DNA glycosylase-like" evidence="12">
    <location>
        <begin position="78"/>
        <end position="225"/>
    </location>
</feature>
<dbReference type="EMBL" id="CP067089">
    <property type="protein sequence ID" value="QQO07488.1"/>
    <property type="molecule type" value="Genomic_DNA"/>
</dbReference>
<keyword evidence="14" id="KW-1185">Reference proteome</keyword>
<dbReference type="SUPFAM" id="SSF52141">
    <property type="entry name" value="Uracil-DNA glycosylase-like"/>
    <property type="match status" value="1"/>
</dbReference>
<dbReference type="SMART" id="SM00986">
    <property type="entry name" value="UDG"/>
    <property type="match status" value="1"/>
</dbReference>
<dbReference type="GO" id="GO:0051539">
    <property type="term" value="F:4 iron, 4 sulfur cluster binding"/>
    <property type="evidence" value="ECO:0007669"/>
    <property type="project" value="UniProtKB-KW"/>
</dbReference>
<evidence type="ECO:0000313" key="14">
    <source>
        <dbReference type="Proteomes" id="UP000595917"/>
    </source>
</evidence>
<evidence type="ECO:0000256" key="8">
    <source>
        <dbReference type="ARBA" id="ARBA00022801"/>
    </source>
</evidence>
<keyword evidence="5" id="KW-0004">4Fe-4S</keyword>
<dbReference type="RefSeq" id="WP_215624793.1">
    <property type="nucleotide sequence ID" value="NZ_CP067089.2"/>
</dbReference>
<dbReference type="InterPro" id="IPR051536">
    <property type="entry name" value="UDG_Type-4/5"/>
</dbReference>
<dbReference type="CDD" id="cd10030">
    <property type="entry name" value="UDG-F4_TTUDGA_SPO1dp_like"/>
    <property type="match status" value="1"/>
</dbReference>
<evidence type="ECO:0000256" key="11">
    <source>
        <dbReference type="ARBA" id="ARBA00023204"/>
    </source>
</evidence>
<dbReference type="SMART" id="SM00987">
    <property type="entry name" value="UreE_C"/>
    <property type="match status" value="1"/>
</dbReference>
<comment type="catalytic activity">
    <reaction evidence="1">
        <text>Hydrolyzes single-stranded DNA or mismatched double-stranded DNA and polynucleotides, releasing free uracil.</text>
        <dbReference type="EC" id="3.2.2.27"/>
    </reaction>
</comment>
<proteinExistence type="inferred from homology"/>
<dbReference type="PANTHER" id="PTHR33693">
    <property type="entry name" value="TYPE-5 URACIL-DNA GLYCOSYLASE"/>
    <property type="match status" value="1"/>
</dbReference>
<dbReference type="Proteomes" id="UP000595917">
    <property type="component" value="Chromosome"/>
</dbReference>